<dbReference type="SUPFAM" id="SSF81321">
    <property type="entry name" value="Family A G protein-coupled receptor-like"/>
    <property type="match status" value="2"/>
</dbReference>
<dbReference type="PANTHER" id="PTHR24240">
    <property type="entry name" value="OPSIN"/>
    <property type="match status" value="1"/>
</dbReference>
<evidence type="ECO:0000256" key="6">
    <source>
        <dbReference type="ARBA" id="ARBA00023170"/>
    </source>
</evidence>
<feature type="transmembrane region" description="Helical" evidence="8">
    <location>
        <begin position="52"/>
        <end position="76"/>
    </location>
</feature>
<proteinExistence type="predicted"/>
<dbReference type="EMBL" id="CALNXI010003722">
    <property type="protein sequence ID" value="CAH3194131.1"/>
    <property type="molecule type" value="Genomic_DNA"/>
</dbReference>
<dbReference type="InterPro" id="IPR050125">
    <property type="entry name" value="GPCR_opsins"/>
</dbReference>
<dbReference type="Proteomes" id="UP001159427">
    <property type="component" value="Unassembled WGS sequence"/>
</dbReference>
<evidence type="ECO:0000256" key="7">
    <source>
        <dbReference type="ARBA" id="ARBA00023224"/>
    </source>
</evidence>
<evidence type="ECO:0000313" key="10">
    <source>
        <dbReference type="EMBL" id="CAH3194131.1"/>
    </source>
</evidence>
<dbReference type="PRINTS" id="PR00237">
    <property type="entry name" value="GPCRRHODOPSN"/>
</dbReference>
<feature type="transmembrane region" description="Helical" evidence="8">
    <location>
        <begin position="486"/>
        <end position="505"/>
    </location>
</feature>
<keyword evidence="5 8" id="KW-0472">Membrane</keyword>
<feature type="transmembrane region" description="Helical" evidence="8">
    <location>
        <begin position="377"/>
        <end position="395"/>
    </location>
</feature>
<dbReference type="PROSITE" id="PS50262">
    <property type="entry name" value="G_PROTEIN_RECEP_F1_2"/>
    <property type="match status" value="2"/>
</dbReference>
<feature type="transmembrane region" description="Helical" evidence="8">
    <location>
        <begin position="96"/>
        <end position="113"/>
    </location>
</feature>
<feature type="transmembrane region" description="Helical" evidence="8">
    <location>
        <begin position="12"/>
        <end position="40"/>
    </location>
</feature>
<organism evidence="10 11">
    <name type="scientific">Porites evermanni</name>
    <dbReference type="NCBI Taxonomy" id="104178"/>
    <lineage>
        <taxon>Eukaryota</taxon>
        <taxon>Metazoa</taxon>
        <taxon>Cnidaria</taxon>
        <taxon>Anthozoa</taxon>
        <taxon>Hexacorallia</taxon>
        <taxon>Scleractinia</taxon>
        <taxon>Fungiina</taxon>
        <taxon>Poritidae</taxon>
        <taxon>Porites</taxon>
    </lineage>
</organism>
<reference evidence="10 11" key="1">
    <citation type="submission" date="2022-05" db="EMBL/GenBank/DDBJ databases">
        <authorList>
            <consortium name="Genoscope - CEA"/>
            <person name="William W."/>
        </authorList>
    </citation>
    <scope>NUCLEOTIDE SEQUENCE [LARGE SCALE GENOMIC DNA]</scope>
</reference>
<evidence type="ECO:0000256" key="3">
    <source>
        <dbReference type="ARBA" id="ARBA00022989"/>
    </source>
</evidence>
<evidence type="ECO:0000256" key="2">
    <source>
        <dbReference type="ARBA" id="ARBA00022692"/>
    </source>
</evidence>
<dbReference type="SMART" id="SM01381">
    <property type="entry name" value="7TM_GPCR_Srsx"/>
    <property type="match status" value="1"/>
</dbReference>
<feature type="transmembrane region" description="Helical" evidence="8">
    <location>
        <begin position="295"/>
        <end position="320"/>
    </location>
</feature>
<name>A0ABN8SUY7_9CNID</name>
<comment type="subcellular location">
    <subcellularLocation>
        <location evidence="1">Membrane</location>
        <topology evidence="1">Multi-pass membrane protein</topology>
    </subcellularLocation>
</comment>
<evidence type="ECO:0000313" key="11">
    <source>
        <dbReference type="Proteomes" id="UP001159427"/>
    </source>
</evidence>
<comment type="caution">
    <text evidence="10">The sequence shown here is derived from an EMBL/GenBank/DDBJ whole genome shotgun (WGS) entry which is preliminary data.</text>
</comment>
<feature type="domain" description="G-protein coupled receptors family 1 profile" evidence="9">
    <location>
        <begin position="31"/>
        <end position="275"/>
    </location>
</feature>
<feature type="transmembrane region" description="Helical" evidence="8">
    <location>
        <begin position="421"/>
        <end position="444"/>
    </location>
</feature>
<evidence type="ECO:0000256" key="8">
    <source>
        <dbReference type="SAM" id="Phobius"/>
    </source>
</evidence>
<keyword evidence="11" id="KW-1185">Reference proteome</keyword>
<feature type="transmembrane region" description="Helical" evidence="8">
    <location>
        <begin position="133"/>
        <end position="156"/>
    </location>
</feature>
<keyword evidence="3 8" id="KW-1133">Transmembrane helix</keyword>
<dbReference type="Pfam" id="PF00001">
    <property type="entry name" value="7tm_1"/>
    <property type="match status" value="2"/>
</dbReference>
<feature type="transmembrane region" description="Helical" evidence="8">
    <location>
        <begin position="223"/>
        <end position="244"/>
    </location>
</feature>
<feature type="transmembrane region" description="Helical" evidence="8">
    <location>
        <begin position="517"/>
        <end position="540"/>
    </location>
</feature>
<accession>A0ABN8SUY7</accession>
<gene>
    <name evidence="10" type="ORF">PEVE_00027222</name>
</gene>
<dbReference type="InterPro" id="IPR000276">
    <property type="entry name" value="GPCR_Rhodpsn"/>
</dbReference>
<keyword evidence="4" id="KW-0297">G-protein coupled receptor</keyword>
<keyword evidence="2 8" id="KW-0812">Transmembrane</keyword>
<dbReference type="CDD" id="cd00637">
    <property type="entry name" value="7tm_classA_rhodopsin-like"/>
    <property type="match status" value="2"/>
</dbReference>
<dbReference type="InterPro" id="IPR017452">
    <property type="entry name" value="GPCR_Rhodpsn_7TM"/>
</dbReference>
<feature type="transmembrane region" description="Helical" evidence="8">
    <location>
        <begin position="340"/>
        <end position="357"/>
    </location>
</feature>
<evidence type="ECO:0000259" key="9">
    <source>
        <dbReference type="PROSITE" id="PS50262"/>
    </source>
</evidence>
<keyword evidence="6" id="KW-0675">Receptor</keyword>
<feature type="transmembrane region" description="Helical" evidence="8">
    <location>
        <begin position="162"/>
        <end position="185"/>
    </location>
</feature>
<evidence type="ECO:0000256" key="4">
    <source>
        <dbReference type="ARBA" id="ARBA00023040"/>
    </source>
</evidence>
<feature type="transmembrane region" description="Helical" evidence="8">
    <location>
        <begin position="256"/>
        <end position="274"/>
    </location>
</feature>
<dbReference type="Gene3D" id="1.20.1070.10">
    <property type="entry name" value="Rhodopsin 7-helix transmembrane proteins"/>
    <property type="match status" value="2"/>
</dbReference>
<evidence type="ECO:0000256" key="5">
    <source>
        <dbReference type="ARBA" id="ARBA00023136"/>
    </source>
</evidence>
<feature type="domain" description="G-protein coupled receptors family 1 profile" evidence="9">
    <location>
        <begin position="267"/>
        <end position="537"/>
    </location>
</feature>
<sequence length="569" mass="64891">MSSLELPNRGLIIVIIEASVCLLLNIISFLGNALVCLAVYKNPKLRSTINMYIIALAVSDLLCATLEMPLASAVLILGKWDFGVPLCEIDGFVDAFVTYVTPATMGLTAFNRYMRVVKSKQYNKVFSSRKTKIWIFTGWLKFQFIPGYAVCSVAFTKSGNRNIHYCLVFIFFFALPFLAGCVSYYKVFDKIRQHKLDVAPTLQNTNQTEIARISVQEISVSRVLFYVAAGFLVCWIPMWTFIFWKRFFPNTAPRLIQLLVIFFLFLSSTINPFIYATTNRVFREEFYNLISTTNLYIIALSVGDLMCAVLEMPLTFWTLAVGKWVFGNGACQLHGIVDVFSTYSPPATMALTAFNRYIRIVRADHYGKIFSPWRSKVWLFCVWFSLAGYLLIARVTNWQRYDFVVGFAACSVEHYTENRKLIHYCFVVSLYFGVSFLVAIFSYYNVFQAIRKHHLQVAARLYSESTTCTSQTLRVSVQEIKATKTIAFVTLGFTLCWIPMWGLSLTNRFSSSPVPRIIPLLVIFFVFLSTSINPIVYAATNTGFRQEFRKMVICFKPKANLSSLRIGAV</sequence>
<protein>
    <recommendedName>
        <fullName evidence="9">G-protein coupled receptors family 1 profile domain-containing protein</fullName>
    </recommendedName>
</protein>
<keyword evidence="7" id="KW-0807">Transducer</keyword>
<evidence type="ECO:0000256" key="1">
    <source>
        <dbReference type="ARBA" id="ARBA00004141"/>
    </source>
</evidence>